<dbReference type="InterPro" id="IPR029020">
    <property type="entry name" value="Ammonium/urea_transptr"/>
</dbReference>
<keyword evidence="7 8" id="KW-0924">Ammonia transport</keyword>
<comment type="subcellular location">
    <subcellularLocation>
        <location evidence="8">Cell membrane</location>
        <topology evidence="8">Multi-pass membrane protein</topology>
    </subcellularLocation>
    <subcellularLocation>
        <location evidence="1">Membrane</location>
        <topology evidence="1">Multi-pass membrane protein</topology>
    </subcellularLocation>
</comment>
<organism evidence="11 12">
    <name type="scientific">Acinetobacter qingfengensis</name>
    <dbReference type="NCBI Taxonomy" id="1262585"/>
    <lineage>
        <taxon>Bacteria</taxon>
        <taxon>Pseudomonadati</taxon>
        <taxon>Pseudomonadota</taxon>
        <taxon>Gammaproteobacteria</taxon>
        <taxon>Moraxellales</taxon>
        <taxon>Moraxellaceae</taxon>
        <taxon>Acinetobacter</taxon>
    </lineage>
</organism>
<feature type="chain" id="PRO_5043144644" description="Ammonium transporter" evidence="9">
    <location>
        <begin position="24"/>
        <end position="439"/>
    </location>
</feature>
<feature type="transmembrane region" description="Helical" evidence="8">
    <location>
        <begin position="385"/>
        <end position="407"/>
    </location>
</feature>
<dbReference type="NCBIfam" id="TIGR00836">
    <property type="entry name" value="amt"/>
    <property type="match status" value="1"/>
</dbReference>
<keyword evidence="3 8" id="KW-0813">Transport</keyword>
<evidence type="ECO:0000256" key="1">
    <source>
        <dbReference type="ARBA" id="ARBA00004141"/>
    </source>
</evidence>
<proteinExistence type="inferred from homology"/>
<evidence type="ECO:0000256" key="4">
    <source>
        <dbReference type="ARBA" id="ARBA00022692"/>
    </source>
</evidence>
<feature type="transmembrane region" description="Helical" evidence="8">
    <location>
        <begin position="33"/>
        <end position="56"/>
    </location>
</feature>
<feature type="signal peptide" evidence="9">
    <location>
        <begin position="1"/>
        <end position="23"/>
    </location>
</feature>
<dbReference type="RefSeq" id="WP_070069574.1">
    <property type="nucleotide sequence ID" value="NZ_MKKK01000016.1"/>
</dbReference>
<feature type="transmembrane region" description="Helical" evidence="8">
    <location>
        <begin position="229"/>
        <end position="250"/>
    </location>
</feature>
<evidence type="ECO:0000256" key="9">
    <source>
        <dbReference type="SAM" id="SignalP"/>
    </source>
</evidence>
<feature type="transmembrane region" description="Helical" evidence="8">
    <location>
        <begin position="131"/>
        <end position="153"/>
    </location>
</feature>
<protein>
    <recommendedName>
        <fullName evidence="8">Ammonium transporter</fullName>
    </recommendedName>
</protein>
<feature type="transmembrane region" description="Helical" evidence="8">
    <location>
        <begin position="294"/>
        <end position="313"/>
    </location>
</feature>
<dbReference type="EMBL" id="MKKK01000016">
    <property type="protein sequence ID" value="OEY96962.1"/>
    <property type="molecule type" value="Genomic_DNA"/>
</dbReference>
<feature type="transmembrane region" description="Helical" evidence="8">
    <location>
        <begin position="349"/>
        <end position="373"/>
    </location>
</feature>
<dbReference type="SUPFAM" id="SSF111352">
    <property type="entry name" value="Ammonium transporter"/>
    <property type="match status" value="1"/>
</dbReference>
<name>A0A1E7RCI5_9GAMM</name>
<evidence type="ECO:0000313" key="12">
    <source>
        <dbReference type="Proteomes" id="UP000185895"/>
    </source>
</evidence>
<feature type="transmembrane region" description="Helical" evidence="8">
    <location>
        <begin position="262"/>
        <end position="282"/>
    </location>
</feature>
<keyword evidence="6 8" id="KW-0472">Membrane</keyword>
<sequence length="439" mass="46546">MLSHIMKGFVGTLLFILSQAAFAAEEATLDSTSTAWVMTSIVFVMIMFIPGLALFYGGMIRGKNVLSICTQFFAFAGLVGLMWIAFIYSLIVDGTGMQEGVFNLHSFVGGLDKIFLNGVTEQTLIGGIPEYVLSVFGMTFAMITPAIVVGGYAERMKFSALVLFAILWTTIVYAPMAHMVWGGPGAAMHNWGVLDFAGGTAVHINSGVAALVGAIMLGKRKGWKTPHLAPHNLVYTFIGAGLLWAGWFGFNVGSALAANSSAALILMNTQVAACGGIVGWMLIEKLTDKHVTSLGLASGAIAGLVGITPAAAYVGPFGASMIGIMTGICCFFAVTRLKRILHIDDSLDVFALHGIGGMIGGILTGIFAAPSLGGNVEGLQFIPQFFSQIIGIVVTVAYSAIFTWGIFKLIDITIGLRVTDEDEERGLDLTDHNERAYNN</sequence>
<keyword evidence="4 8" id="KW-0812">Transmembrane</keyword>
<gene>
    <name evidence="11" type="ORF">BJI46_11370</name>
</gene>
<dbReference type="GO" id="GO:0005886">
    <property type="term" value="C:plasma membrane"/>
    <property type="evidence" value="ECO:0007669"/>
    <property type="project" value="UniProtKB-SubCell"/>
</dbReference>
<keyword evidence="9" id="KW-0732">Signal</keyword>
<dbReference type="AlphaFoldDB" id="A0A1E7RCI5"/>
<dbReference type="Gene3D" id="1.10.3430.10">
    <property type="entry name" value="Ammonium transporter AmtB like domains"/>
    <property type="match status" value="1"/>
</dbReference>
<evidence type="ECO:0000313" key="11">
    <source>
        <dbReference type="EMBL" id="OEY96962.1"/>
    </source>
</evidence>
<feature type="transmembrane region" description="Helical" evidence="8">
    <location>
        <begin position="193"/>
        <end position="217"/>
    </location>
</feature>
<dbReference type="Proteomes" id="UP000185895">
    <property type="component" value="Unassembled WGS sequence"/>
</dbReference>
<dbReference type="GO" id="GO:0008519">
    <property type="term" value="F:ammonium channel activity"/>
    <property type="evidence" value="ECO:0007669"/>
    <property type="project" value="InterPro"/>
</dbReference>
<dbReference type="PANTHER" id="PTHR43029:SF10">
    <property type="entry name" value="AMMONIUM TRANSPORTER MEP2"/>
    <property type="match status" value="1"/>
</dbReference>
<evidence type="ECO:0000256" key="2">
    <source>
        <dbReference type="ARBA" id="ARBA00005887"/>
    </source>
</evidence>
<feature type="transmembrane region" description="Helical" evidence="8">
    <location>
        <begin position="160"/>
        <end position="181"/>
    </location>
</feature>
<evidence type="ECO:0000256" key="5">
    <source>
        <dbReference type="ARBA" id="ARBA00022989"/>
    </source>
</evidence>
<keyword evidence="5 8" id="KW-1133">Transmembrane helix</keyword>
<dbReference type="PROSITE" id="PS01219">
    <property type="entry name" value="AMMONIUM_TRANSP"/>
    <property type="match status" value="1"/>
</dbReference>
<evidence type="ECO:0000256" key="3">
    <source>
        <dbReference type="ARBA" id="ARBA00022448"/>
    </source>
</evidence>
<comment type="similarity">
    <text evidence="2 8">Belongs to the ammonia transporter channel (TC 1.A.11.2) family.</text>
</comment>
<dbReference type="InterPro" id="IPR018047">
    <property type="entry name" value="Ammonium_transpt_CS"/>
</dbReference>
<evidence type="ECO:0000256" key="8">
    <source>
        <dbReference type="RuleBase" id="RU362002"/>
    </source>
</evidence>
<evidence type="ECO:0000256" key="7">
    <source>
        <dbReference type="ARBA" id="ARBA00023177"/>
    </source>
</evidence>
<feature type="domain" description="Ammonium transporter AmtB-like" evidence="10">
    <location>
        <begin position="35"/>
        <end position="437"/>
    </location>
</feature>
<evidence type="ECO:0000259" key="10">
    <source>
        <dbReference type="Pfam" id="PF00909"/>
    </source>
</evidence>
<dbReference type="OrthoDB" id="9814202at2"/>
<feature type="transmembrane region" description="Helical" evidence="8">
    <location>
        <begin position="68"/>
        <end position="91"/>
    </location>
</feature>
<keyword evidence="12" id="KW-1185">Reference proteome</keyword>
<evidence type="ECO:0000256" key="6">
    <source>
        <dbReference type="ARBA" id="ARBA00023136"/>
    </source>
</evidence>
<feature type="transmembrane region" description="Helical" evidence="8">
    <location>
        <begin position="319"/>
        <end position="337"/>
    </location>
</feature>
<dbReference type="InterPro" id="IPR001905">
    <property type="entry name" value="Ammonium_transpt"/>
</dbReference>
<reference evidence="11 12" key="1">
    <citation type="submission" date="2016-09" db="EMBL/GenBank/DDBJ databases">
        <authorList>
            <person name="Capua I."/>
            <person name="De Benedictis P."/>
            <person name="Joannis T."/>
            <person name="Lombin L.H."/>
            <person name="Cattoli G."/>
        </authorList>
    </citation>
    <scope>NUCLEOTIDE SEQUENCE [LARGE SCALE GENOMIC DNA]</scope>
    <source>
        <strain evidence="11 12">ANC 4671</strain>
    </source>
</reference>
<comment type="caution">
    <text evidence="11">The sequence shown here is derived from an EMBL/GenBank/DDBJ whole genome shotgun (WGS) entry which is preliminary data.</text>
</comment>
<dbReference type="Pfam" id="PF00909">
    <property type="entry name" value="Ammonium_transp"/>
    <property type="match status" value="1"/>
</dbReference>
<accession>A0A1E7RCI5</accession>
<dbReference type="STRING" id="1262585.BJI46_11370"/>
<dbReference type="PANTHER" id="PTHR43029">
    <property type="entry name" value="AMMONIUM TRANSPORTER MEP2"/>
    <property type="match status" value="1"/>
</dbReference>
<dbReference type="InterPro" id="IPR024041">
    <property type="entry name" value="NH4_transpt_AmtB-like_dom"/>
</dbReference>